<organism evidence="2 3">
    <name type="scientific">Banduia mediterranea</name>
    <dbReference type="NCBI Taxonomy" id="3075609"/>
    <lineage>
        <taxon>Bacteria</taxon>
        <taxon>Pseudomonadati</taxon>
        <taxon>Pseudomonadota</taxon>
        <taxon>Gammaproteobacteria</taxon>
        <taxon>Nevskiales</taxon>
        <taxon>Algiphilaceae</taxon>
        <taxon>Banduia</taxon>
    </lineage>
</organism>
<name>A0ABU2WJN3_9GAMM</name>
<evidence type="ECO:0000313" key="3">
    <source>
        <dbReference type="Proteomes" id="UP001254608"/>
    </source>
</evidence>
<accession>A0ABU2WJN3</accession>
<dbReference type="Pfam" id="PF03865">
    <property type="entry name" value="ShlB"/>
    <property type="match status" value="1"/>
</dbReference>
<evidence type="ECO:0000313" key="2">
    <source>
        <dbReference type="EMBL" id="MDT0497740.1"/>
    </source>
</evidence>
<dbReference type="InterPro" id="IPR051544">
    <property type="entry name" value="TPS_OM_transporter"/>
</dbReference>
<sequence>MAIDLPPPPSPVQTEVSALQGRSALYDGQLGNLAVHIVGDTALALLDFAEPIRRSDTASDVVRAVARHVYRAGYPAAEISYASTEDTLFVGVTLAHVAAVEMPAPVARYFEDLPDQVGALTDAQFERRRALASLHADMASLSMQPKFEPTDQAGEMRLIADASATEDDASSLHAEIGNPGNRFVGRHYVDASVSAGLASGNRFVASTRDSLSALNSDEENTGELHERGLDWRHVSTWGLFGLNTRYLSYDFSAVLEQDDGLDLSDLLPFLPGPDDPGASRINGRIFTLEAYWQTLLHADFYRRWTAQVQIDRTGKTLNTEDDSARIQREIYNSVELSTNYGGSLLIGVDSELGYEAELKLRHGIGNDDEPLSAADLDYFLWQPSLEGSYAQGAHWFYSLRADMQFSSDIVPEQQQWVLGGRDSLDAYLPGVAVGDEGASLRAEVAYEGVEMLGMTWRPRLFADYAYSHSRRDGDDVTLADAGIGLDIDYRERIKAALSFAQGIHDDGVDHQRLEQAEADVYFGVGVTF</sequence>
<dbReference type="PANTHER" id="PTHR34597:SF3">
    <property type="entry name" value="OUTER MEMBRANE TRANSPORTER CDIB"/>
    <property type="match status" value="1"/>
</dbReference>
<dbReference type="Gene3D" id="2.40.160.50">
    <property type="entry name" value="membrane protein fhac: a member of the omp85/tpsb transporter family"/>
    <property type="match status" value="1"/>
</dbReference>
<dbReference type="PANTHER" id="PTHR34597">
    <property type="entry name" value="SLR1661 PROTEIN"/>
    <property type="match status" value="1"/>
</dbReference>
<proteinExistence type="predicted"/>
<protein>
    <submittedName>
        <fullName evidence="2">ShlB/FhaC/HecB family hemolysin secretion/activation protein</fullName>
    </submittedName>
</protein>
<reference evidence="2 3" key="1">
    <citation type="submission" date="2023-09" db="EMBL/GenBank/DDBJ databases">
        <authorList>
            <person name="Rey-Velasco X."/>
        </authorList>
    </citation>
    <scope>NUCLEOTIDE SEQUENCE [LARGE SCALE GENOMIC DNA]</scope>
    <source>
        <strain evidence="2 3">W345</strain>
    </source>
</reference>
<dbReference type="InterPro" id="IPR005565">
    <property type="entry name" value="Hemolysn_activator_HlyB_C"/>
</dbReference>
<comment type="caution">
    <text evidence="2">The sequence shown here is derived from an EMBL/GenBank/DDBJ whole genome shotgun (WGS) entry which is preliminary data.</text>
</comment>
<dbReference type="EMBL" id="JAVRIC010000013">
    <property type="protein sequence ID" value="MDT0497740.1"/>
    <property type="molecule type" value="Genomic_DNA"/>
</dbReference>
<evidence type="ECO:0000259" key="1">
    <source>
        <dbReference type="Pfam" id="PF03865"/>
    </source>
</evidence>
<dbReference type="Proteomes" id="UP001254608">
    <property type="component" value="Unassembled WGS sequence"/>
</dbReference>
<feature type="domain" description="Haemolysin activator HlyB C-terminal" evidence="1">
    <location>
        <begin position="282"/>
        <end position="485"/>
    </location>
</feature>
<keyword evidence="3" id="KW-1185">Reference proteome</keyword>
<dbReference type="RefSeq" id="WP_311365132.1">
    <property type="nucleotide sequence ID" value="NZ_JAVRIC010000013.1"/>
</dbReference>
<gene>
    <name evidence="2" type="ORF">RM530_10240</name>
</gene>